<feature type="transmembrane region" description="Helical" evidence="6">
    <location>
        <begin position="89"/>
        <end position="112"/>
    </location>
</feature>
<gene>
    <name evidence="7" type="ORF">ABG768_009174</name>
</gene>
<feature type="transmembrane region" description="Helical" evidence="6">
    <location>
        <begin position="133"/>
        <end position="155"/>
    </location>
</feature>
<comment type="caution">
    <text evidence="7">The sequence shown here is derived from an EMBL/GenBank/DDBJ whole genome shotgun (WGS) entry which is preliminary data.</text>
</comment>
<sequence length="157" mass="16865">MDHKNSPTEGGQSLLPLQQIPPQYSTHGFPPSEIYVNTSGQPVQQYGAPAAPGQCIQGPYPGQTVVTVQPPVNVSFTPLANPLPDYLCYSIFTMLCCCLPLGSAALVYSITTRNANFSGQRALAEKNSKMARTLNHVGVAVGLVFLVVFIILQFVKI</sequence>
<dbReference type="InterPro" id="IPR007593">
    <property type="entry name" value="CD225/Dispanin_fam"/>
</dbReference>
<evidence type="ECO:0000256" key="5">
    <source>
        <dbReference type="ARBA" id="ARBA00023136"/>
    </source>
</evidence>
<dbReference type="InterPro" id="IPR051423">
    <property type="entry name" value="CD225/Dispanin"/>
</dbReference>
<dbReference type="EMBL" id="JAWDJR010000016">
    <property type="protein sequence ID" value="KAK9961384.1"/>
    <property type="molecule type" value="Genomic_DNA"/>
</dbReference>
<dbReference type="PANTHER" id="PTHR14948">
    <property type="entry name" value="NG5"/>
    <property type="match status" value="1"/>
</dbReference>
<evidence type="ECO:0000256" key="1">
    <source>
        <dbReference type="ARBA" id="ARBA00004370"/>
    </source>
</evidence>
<comment type="similarity">
    <text evidence="2">Belongs to the CD225/Dispanin family.</text>
</comment>
<evidence type="ECO:0000256" key="6">
    <source>
        <dbReference type="SAM" id="Phobius"/>
    </source>
</evidence>
<keyword evidence="3 6" id="KW-0812">Transmembrane</keyword>
<name>A0AAW1ZM12_CULAL</name>
<dbReference type="Proteomes" id="UP001479290">
    <property type="component" value="Unassembled WGS sequence"/>
</dbReference>
<evidence type="ECO:0000256" key="3">
    <source>
        <dbReference type="ARBA" id="ARBA00022692"/>
    </source>
</evidence>
<reference evidence="7 8" key="1">
    <citation type="submission" date="2024-05" db="EMBL/GenBank/DDBJ databases">
        <title>A high-quality chromosomal-level genome assembly of Topmouth culter (Culter alburnus).</title>
        <authorList>
            <person name="Zhao H."/>
        </authorList>
    </citation>
    <scope>NUCLEOTIDE SEQUENCE [LARGE SCALE GENOMIC DNA]</scope>
    <source>
        <strain evidence="7">CATC2023</strain>
        <tissue evidence="7">Muscle</tissue>
    </source>
</reference>
<proteinExistence type="inferred from homology"/>
<evidence type="ECO:0000313" key="7">
    <source>
        <dbReference type="EMBL" id="KAK9961384.1"/>
    </source>
</evidence>
<evidence type="ECO:0000256" key="2">
    <source>
        <dbReference type="ARBA" id="ARBA00006843"/>
    </source>
</evidence>
<dbReference type="PANTHER" id="PTHR14948:SF46">
    <property type="entry name" value="DISPANIN SUBFAMILY A MEMBER 2B-LIKE-RELATED"/>
    <property type="match status" value="1"/>
</dbReference>
<dbReference type="GO" id="GO:0016020">
    <property type="term" value="C:membrane"/>
    <property type="evidence" value="ECO:0007669"/>
    <property type="project" value="UniProtKB-SubCell"/>
</dbReference>
<keyword evidence="8" id="KW-1185">Reference proteome</keyword>
<keyword evidence="4 6" id="KW-1133">Transmembrane helix</keyword>
<evidence type="ECO:0000313" key="8">
    <source>
        <dbReference type="Proteomes" id="UP001479290"/>
    </source>
</evidence>
<dbReference type="AlphaFoldDB" id="A0AAW1ZM12"/>
<protein>
    <recommendedName>
        <fullName evidence="9">Synapse differentiation-inducing gene protein 1-like</fullName>
    </recommendedName>
</protein>
<accession>A0AAW1ZM12</accession>
<comment type="subcellular location">
    <subcellularLocation>
        <location evidence="1">Membrane</location>
    </subcellularLocation>
</comment>
<dbReference type="Pfam" id="PF04505">
    <property type="entry name" value="CD225"/>
    <property type="match status" value="1"/>
</dbReference>
<evidence type="ECO:0000256" key="4">
    <source>
        <dbReference type="ARBA" id="ARBA00022989"/>
    </source>
</evidence>
<evidence type="ECO:0008006" key="9">
    <source>
        <dbReference type="Google" id="ProtNLM"/>
    </source>
</evidence>
<organism evidence="7 8">
    <name type="scientific">Culter alburnus</name>
    <name type="common">Topmouth culter</name>
    <dbReference type="NCBI Taxonomy" id="194366"/>
    <lineage>
        <taxon>Eukaryota</taxon>
        <taxon>Metazoa</taxon>
        <taxon>Chordata</taxon>
        <taxon>Craniata</taxon>
        <taxon>Vertebrata</taxon>
        <taxon>Euteleostomi</taxon>
        <taxon>Actinopterygii</taxon>
        <taxon>Neopterygii</taxon>
        <taxon>Teleostei</taxon>
        <taxon>Ostariophysi</taxon>
        <taxon>Cypriniformes</taxon>
        <taxon>Xenocyprididae</taxon>
        <taxon>Xenocypridinae</taxon>
        <taxon>Culter</taxon>
    </lineage>
</organism>
<keyword evidence="5 6" id="KW-0472">Membrane</keyword>